<keyword evidence="3" id="KW-0677">Repeat</keyword>
<evidence type="ECO:0000256" key="1">
    <source>
        <dbReference type="ARBA" id="ARBA00004496"/>
    </source>
</evidence>
<name>A0A3P6VDN2_LITSI</name>
<dbReference type="PANTHER" id="PTHR46227:SF2">
    <property type="entry name" value="FI03335P"/>
    <property type="match status" value="1"/>
</dbReference>
<dbReference type="SUPFAM" id="SSF50156">
    <property type="entry name" value="PDZ domain-like"/>
    <property type="match status" value="4"/>
</dbReference>
<proteinExistence type="predicted"/>
<dbReference type="OMA" id="TPTHSHC"/>
<evidence type="ECO:0000313" key="7">
    <source>
        <dbReference type="Proteomes" id="UP000277928"/>
    </source>
</evidence>
<dbReference type="InterPro" id="IPR043545">
    <property type="entry name" value="GRIP1/2"/>
</dbReference>
<evidence type="ECO:0000313" key="6">
    <source>
        <dbReference type="EMBL" id="VDK88581.1"/>
    </source>
</evidence>
<feature type="region of interest" description="Disordered" evidence="4">
    <location>
        <begin position="501"/>
        <end position="543"/>
    </location>
</feature>
<keyword evidence="2" id="KW-0963">Cytoplasm</keyword>
<dbReference type="AlphaFoldDB" id="A0A3P6VDN2"/>
<organism evidence="6 7">
    <name type="scientific">Litomosoides sigmodontis</name>
    <name type="common">Filarial nematode worm</name>
    <dbReference type="NCBI Taxonomy" id="42156"/>
    <lineage>
        <taxon>Eukaryota</taxon>
        <taxon>Metazoa</taxon>
        <taxon>Ecdysozoa</taxon>
        <taxon>Nematoda</taxon>
        <taxon>Chromadorea</taxon>
        <taxon>Rhabditida</taxon>
        <taxon>Spirurina</taxon>
        <taxon>Spiruromorpha</taxon>
        <taxon>Filarioidea</taxon>
        <taxon>Onchocercidae</taxon>
        <taxon>Litomosoides</taxon>
    </lineage>
</organism>
<evidence type="ECO:0000259" key="5">
    <source>
        <dbReference type="PROSITE" id="PS50106"/>
    </source>
</evidence>
<dbReference type="SMART" id="SM00228">
    <property type="entry name" value="PDZ"/>
    <property type="match status" value="4"/>
</dbReference>
<dbReference type="STRING" id="42156.A0A3P6VDN2"/>
<feature type="domain" description="PDZ" evidence="5">
    <location>
        <begin position="118"/>
        <end position="202"/>
    </location>
</feature>
<sequence>MSRVPCGRICHQERMEVTLHSYACGAFGLVVHDQISKSNLPQPKRQPLFISYMEKNSPAERCGVLQVGDRIIAINNWSTTNGTAEEGNQMLRQATSPLKLFVEFDVIESALSFDGVFDVKLAKRGNNLGIMVRSEAESKKGEPVIISDVQLGSVAYRCGSLHRGDRILAVDNILLESCTVEEAMRLLQRSGDVVKLRVRKGVTAKQKKNQDAVQSLIYSIELSRNGGPLGITIASSGERHEPVLVSHLAPGGLAEKTGAVRVGDRILAVNNESVEGMKTADVMYLLQQCTDLVTIKIMRIFNQSTTHSAGSWNIPNSTQVDRIRMQHNVAGSDSCSETSEKISTPIQSIDSAVESLDESPSNIPKYHNGTQRYVMDEQLPNTSLNYVHEQIGHERITNPDTSAHSTTLSGPLSDDLRKKPVLEALETVGEAVMLRKLEECTSGSGTVTTSCNHHSNSLIARLSGDNPIGRQLYPFTSSTGALANPVLSPSVNSKFTKLGTHQSQYSSNDRMDSLSLSNDSQTSTSLGDIPSYHKVPPKPPRYAAATNDIHALSVLSEPTNASRSISGGASPRPMHDLSESTNIKLSPQSAALVLHELSSKMFAPITNGTTHRVRLRKDLSTNSFGFSVSDGVGDNAGVFINEILQGSPADRCGQILPYDKILQINDTSLQYLDCDLALPLLQVDEIEMVLYREADPSTNIIDDDDEDESYRNDIGLNFRYSAV</sequence>
<evidence type="ECO:0000256" key="4">
    <source>
        <dbReference type="SAM" id="MobiDB-lite"/>
    </source>
</evidence>
<dbReference type="InterPro" id="IPR036034">
    <property type="entry name" value="PDZ_sf"/>
</dbReference>
<evidence type="ECO:0000256" key="3">
    <source>
        <dbReference type="ARBA" id="ARBA00022737"/>
    </source>
</evidence>
<feature type="domain" description="PDZ" evidence="5">
    <location>
        <begin position="217"/>
        <end position="301"/>
    </location>
</feature>
<dbReference type="PROSITE" id="PS50106">
    <property type="entry name" value="PDZ"/>
    <property type="match status" value="4"/>
</dbReference>
<feature type="compositionally biased region" description="Polar residues" evidence="4">
    <location>
        <begin position="501"/>
        <end position="526"/>
    </location>
</feature>
<dbReference type="Proteomes" id="UP000277928">
    <property type="component" value="Unassembled WGS sequence"/>
</dbReference>
<keyword evidence="7" id="KW-1185">Reference proteome</keyword>
<accession>A0A3P6VDN2</accession>
<dbReference type="PANTHER" id="PTHR46227">
    <property type="entry name" value="GLUTAMATE RECEPTOR-INTERACTING PROTEIN GRIP"/>
    <property type="match status" value="1"/>
</dbReference>
<feature type="domain" description="PDZ" evidence="5">
    <location>
        <begin position="612"/>
        <end position="682"/>
    </location>
</feature>
<dbReference type="Pfam" id="PF00595">
    <property type="entry name" value="PDZ"/>
    <property type="match status" value="4"/>
</dbReference>
<dbReference type="EMBL" id="UYRX01001181">
    <property type="protein sequence ID" value="VDK88581.1"/>
    <property type="molecule type" value="Genomic_DNA"/>
</dbReference>
<dbReference type="GO" id="GO:0005737">
    <property type="term" value="C:cytoplasm"/>
    <property type="evidence" value="ECO:0007669"/>
    <property type="project" value="UniProtKB-SubCell"/>
</dbReference>
<feature type="domain" description="PDZ" evidence="5">
    <location>
        <begin position="16"/>
        <end position="106"/>
    </location>
</feature>
<dbReference type="GO" id="GO:0098887">
    <property type="term" value="P:neurotransmitter receptor transport, endosome to postsynaptic membrane"/>
    <property type="evidence" value="ECO:0007669"/>
    <property type="project" value="TreeGrafter"/>
</dbReference>
<dbReference type="OrthoDB" id="75502at2759"/>
<protein>
    <recommendedName>
        <fullName evidence="5">PDZ domain-containing protein</fullName>
    </recommendedName>
</protein>
<comment type="subcellular location">
    <subcellularLocation>
        <location evidence="1">Cytoplasm</location>
    </subcellularLocation>
</comment>
<gene>
    <name evidence="6" type="ORF">NLS_LOCUS8741</name>
</gene>
<dbReference type="Gene3D" id="2.30.42.10">
    <property type="match status" value="4"/>
</dbReference>
<evidence type="ECO:0000256" key="2">
    <source>
        <dbReference type="ARBA" id="ARBA00022490"/>
    </source>
</evidence>
<dbReference type="InterPro" id="IPR001478">
    <property type="entry name" value="PDZ"/>
</dbReference>
<reference evidence="6 7" key="1">
    <citation type="submission" date="2018-08" db="EMBL/GenBank/DDBJ databases">
        <authorList>
            <person name="Laetsch R D."/>
            <person name="Stevens L."/>
            <person name="Kumar S."/>
            <person name="Blaxter L. M."/>
        </authorList>
    </citation>
    <scope>NUCLEOTIDE SEQUENCE [LARGE SCALE GENOMIC DNA]</scope>
</reference>